<protein>
    <submittedName>
        <fullName evidence="3">Phge_rel_HI1409, phage-associated protein, HI1409 family</fullName>
    </submittedName>
</protein>
<accession>A0A6J5RMY3</accession>
<sequence>MTKPTGKPVGRPRKDSAPVARLDGPYENLVSGLGSGRDPGRYTTAAPMRLFSEGELESLYVADGFARRIIDVPATDMVRAGFSIEVEGEDESEEEDAYAPVTARMEELTVSEHLCEALKLAWLYGGSLMVIGIKDGGELAEPLNQDGVQGIDFLRVYDRYRVSRMARYDDPADSRYGQTQTYMVSPVNGTPYLVHESRCIVMQGEYVPERLRELQDGWNASRLVQCWYQLQRLGVAHMWTEKLLERSQQAVNKMTGMAQQLAAPGGQQAVINRLNLLDMSRNIMNTVAIDANDDYTVTSNGFTGLDNVLDRFATALSAVTGMPKTLLFGEQARGLGNANEGDLQNWYSQIKQWQNTKLKNPIDRIVKLLSTSLKIPNQNYMIEFEPLHVPSEKEEAETKKIEADIEKVKADTAAVYVSAGALDPSELRQTLIEDGEYIMDGSIQIVQAEDDGMPA</sequence>
<name>A0A6J5RMY3_9CAUD</name>
<dbReference type="InterPro" id="IPR024459">
    <property type="entry name" value="Acb1-like_N"/>
</dbReference>
<reference evidence="3" key="1">
    <citation type="submission" date="2020-05" db="EMBL/GenBank/DDBJ databases">
        <authorList>
            <person name="Chiriac C."/>
            <person name="Salcher M."/>
            <person name="Ghai R."/>
            <person name="Kavagutti S V."/>
        </authorList>
    </citation>
    <scope>NUCLEOTIDE SEQUENCE</scope>
</reference>
<dbReference type="EMBL" id="LR797271">
    <property type="protein sequence ID" value="CAB4197412.1"/>
    <property type="molecule type" value="Genomic_DNA"/>
</dbReference>
<evidence type="ECO:0000256" key="1">
    <source>
        <dbReference type="SAM" id="MobiDB-lite"/>
    </source>
</evidence>
<feature type="domain" description="Anti-CBASS protein Acb1-like N-terminal" evidence="2">
    <location>
        <begin position="55"/>
        <end position="405"/>
    </location>
</feature>
<proteinExistence type="predicted"/>
<dbReference type="InterPro" id="IPR006445">
    <property type="entry name" value="Phage-assoc_HI1409"/>
</dbReference>
<dbReference type="Pfam" id="PF06381">
    <property type="entry name" value="Phage_portal_3"/>
    <property type="match status" value="1"/>
</dbReference>
<organism evidence="3">
    <name type="scientific">uncultured Caudovirales phage</name>
    <dbReference type="NCBI Taxonomy" id="2100421"/>
    <lineage>
        <taxon>Viruses</taxon>
        <taxon>Duplodnaviria</taxon>
        <taxon>Heunggongvirae</taxon>
        <taxon>Uroviricota</taxon>
        <taxon>Caudoviricetes</taxon>
        <taxon>Peduoviridae</taxon>
        <taxon>Maltschvirus</taxon>
        <taxon>Maltschvirus maltsch</taxon>
    </lineage>
</organism>
<feature type="region of interest" description="Disordered" evidence="1">
    <location>
        <begin position="1"/>
        <end position="22"/>
    </location>
</feature>
<evidence type="ECO:0000259" key="2">
    <source>
        <dbReference type="Pfam" id="PF06381"/>
    </source>
</evidence>
<gene>
    <name evidence="3" type="ORF">UFOVP1309_12</name>
</gene>
<dbReference type="NCBIfam" id="TIGR01555">
    <property type="entry name" value="phge_rel_HI1409"/>
    <property type="match status" value="1"/>
</dbReference>
<evidence type="ECO:0000313" key="3">
    <source>
        <dbReference type="EMBL" id="CAB4197412.1"/>
    </source>
</evidence>